<dbReference type="Pfam" id="PF13646">
    <property type="entry name" value="HEAT_2"/>
    <property type="match status" value="1"/>
</dbReference>
<keyword evidence="1" id="KW-0472">Membrane</keyword>
<proteinExistence type="predicted"/>
<evidence type="ECO:0000256" key="1">
    <source>
        <dbReference type="SAM" id="Phobius"/>
    </source>
</evidence>
<reference evidence="2 3" key="1">
    <citation type="submission" date="2024-09" db="EMBL/GenBank/DDBJ databases">
        <authorList>
            <person name="Sun Q."/>
            <person name="Mori K."/>
        </authorList>
    </citation>
    <scope>NUCLEOTIDE SEQUENCE [LARGE SCALE GENOMIC DNA]</scope>
    <source>
        <strain evidence="2 3">JCM 12520</strain>
    </source>
</reference>
<feature type="transmembrane region" description="Helical" evidence="1">
    <location>
        <begin position="12"/>
        <end position="35"/>
    </location>
</feature>
<dbReference type="RefSeq" id="WP_344915097.1">
    <property type="nucleotide sequence ID" value="NZ_BAAAYO010000014.1"/>
</dbReference>
<comment type="caution">
    <text evidence="2">The sequence shown here is derived from an EMBL/GenBank/DDBJ whole genome shotgun (WGS) entry which is preliminary data.</text>
</comment>
<accession>A0ABV5VZW6</accession>
<keyword evidence="3" id="KW-1185">Reference proteome</keyword>
<dbReference type="SUPFAM" id="SSF48371">
    <property type="entry name" value="ARM repeat"/>
    <property type="match status" value="1"/>
</dbReference>
<dbReference type="Proteomes" id="UP001589619">
    <property type="component" value="Unassembled WGS sequence"/>
</dbReference>
<name>A0ABV5VZW6_9BACL</name>
<evidence type="ECO:0000313" key="2">
    <source>
        <dbReference type="EMBL" id="MFB9753844.1"/>
    </source>
</evidence>
<dbReference type="Gene3D" id="1.25.10.10">
    <property type="entry name" value="Leucine-rich Repeat Variant"/>
    <property type="match status" value="1"/>
</dbReference>
<protein>
    <submittedName>
        <fullName evidence="2">HEAT repeat domain-containing protein</fullName>
    </submittedName>
</protein>
<keyword evidence="1" id="KW-0812">Transmembrane</keyword>
<organism evidence="2 3">
    <name type="scientific">Paenibacillus hodogayensis</name>
    <dbReference type="NCBI Taxonomy" id="279208"/>
    <lineage>
        <taxon>Bacteria</taxon>
        <taxon>Bacillati</taxon>
        <taxon>Bacillota</taxon>
        <taxon>Bacilli</taxon>
        <taxon>Bacillales</taxon>
        <taxon>Paenibacillaceae</taxon>
        <taxon>Paenibacillus</taxon>
    </lineage>
</organism>
<gene>
    <name evidence="2" type="ORF">ACFFNY_19925</name>
</gene>
<dbReference type="EMBL" id="JBHMAG010000013">
    <property type="protein sequence ID" value="MFB9753844.1"/>
    <property type="molecule type" value="Genomic_DNA"/>
</dbReference>
<dbReference type="InterPro" id="IPR016024">
    <property type="entry name" value="ARM-type_fold"/>
</dbReference>
<dbReference type="InterPro" id="IPR011989">
    <property type="entry name" value="ARM-like"/>
</dbReference>
<evidence type="ECO:0000313" key="3">
    <source>
        <dbReference type="Proteomes" id="UP001589619"/>
    </source>
</evidence>
<keyword evidence="1" id="KW-1133">Transmembrane helix</keyword>
<sequence length="367" mass="40494">MWTVFDSIPDPFMKPIILIGLIGICVVAGWGVLLAMKIRRASARKAFEGSERNYADYMAYLRIHIATVDELPTPYGKLSETDRNYLTHELTEWMARIRGEEHGKLLALSGRLGLVERELKRLGHGLSDRRLDAAHRLGFMRAPQALEPLCGLIAQAGRKADAFVFAQAAACCATRAEDVERIVLELSRDHGDATRLTAELIREADADPAVVTRRLIGSGNPALIRVALIGLPTMVDPHVGRDVARLTETGDKEMRLNAIRAFVQSGTLQPERVRSLLRDPDWEVRMEAVRELGGLGESSAVPLIAATIEDGHDRVREQGVRSLALLQEGGVRALGAGGDEPEEVLRHNTLLYAYRKYGKRQAEVKTG</sequence>